<evidence type="ECO:0000313" key="2">
    <source>
        <dbReference type="Proteomes" id="UP000626026"/>
    </source>
</evidence>
<gene>
    <name evidence="1" type="ORF">IBL26_11800</name>
</gene>
<organism evidence="1 2">
    <name type="scientific">Teichococcus aerophilus</name>
    <dbReference type="NCBI Taxonomy" id="1224513"/>
    <lineage>
        <taxon>Bacteria</taxon>
        <taxon>Pseudomonadati</taxon>
        <taxon>Pseudomonadota</taxon>
        <taxon>Alphaproteobacteria</taxon>
        <taxon>Acetobacterales</taxon>
        <taxon>Roseomonadaceae</taxon>
        <taxon>Roseomonas</taxon>
    </lineage>
</organism>
<dbReference type="Proteomes" id="UP000626026">
    <property type="component" value="Unassembled WGS sequence"/>
</dbReference>
<dbReference type="RefSeq" id="WP_187784681.1">
    <property type="nucleotide sequence ID" value="NZ_JACTVA010000018.1"/>
</dbReference>
<comment type="caution">
    <text evidence="1">The sequence shown here is derived from an EMBL/GenBank/DDBJ whole genome shotgun (WGS) entry which is preliminary data.</text>
</comment>
<accession>A0ABR7RMJ1</accession>
<reference evidence="1 2" key="1">
    <citation type="journal article" date="2013" name="Int. J. Syst. Evol. Microbiol.">
        <title>Roseomonas aerophila sp. nov., isolated from air.</title>
        <authorList>
            <person name="Kim S.J."/>
            <person name="Weon H.Y."/>
            <person name="Ahn J.H."/>
            <person name="Hong S.B."/>
            <person name="Seok S.J."/>
            <person name="Whang K.S."/>
            <person name="Kwon S.W."/>
        </authorList>
    </citation>
    <scope>NUCLEOTIDE SEQUENCE [LARGE SCALE GENOMIC DNA]</scope>
    <source>
        <strain evidence="1 2">NBRC 108923</strain>
    </source>
</reference>
<dbReference type="EMBL" id="JACTVA010000018">
    <property type="protein sequence ID" value="MBC9207519.1"/>
    <property type="molecule type" value="Genomic_DNA"/>
</dbReference>
<sequence>MRDLSYNISPALALPPAARNTNANGTAVDLLGFGTAAALVTFGAWTDGTHTPKLQESDNGTSGWTDVAAIDMAGSFSTVSSAAGQNAVQRVSYIGNKRFIRPVLTVASATTGALSSVQVVRGNPSAVPVA</sequence>
<name>A0ABR7RMJ1_9PROT</name>
<proteinExistence type="predicted"/>
<evidence type="ECO:0000313" key="1">
    <source>
        <dbReference type="EMBL" id="MBC9207519.1"/>
    </source>
</evidence>
<protein>
    <submittedName>
        <fullName evidence="1">Uncharacterized protein</fullName>
    </submittedName>
</protein>
<keyword evidence="2" id="KW-1185">Reference proteome</keyword>